<evidence type="ECO:0000313" key="2">
    <source>
        <dbReference type="Proteomes" id="UP001549366"/>
    </source>
</evidence>
<evidence type="ECO:0000313" key="1">
    <source>
        <dbReference type="EMBL" id="MET4758577.1"/>
    </source>
</evidence>
<organism evidence="1 2">
    <name type="scientific">Endozoicomonas lisbonensis</name>
    <dbReference type="NCBI Taxonomy" id="3120522"/>
    <lineage>
        <taxon>Bacteria</taxon>
        <taxon>Pseudomonadati</taxon>
        <taxon>Pseudomonadota</taxon>
        <taxon>Gammaproteobacteria</taxon>
        <taxon>Oceanospirillales</taxon>
        <taxon>Endozoicomonadaceae</taxon>
        <taxon>Endozoicomonas</taxon>
    </lineage>
</organism>
<dbReference type="EMBL" id="JBEWTB010000002">
    <property type="protein sequence ID" value="MET4758577.1"/>
    <property type="molecule type" value="Genomic_DNA"/>
</dbReference>
<comment type="caution">
    <text evidence="1">The sequence shown here is derived from an EMBL/GenBank/DDBJ whole genome shotgun (WGS) entry which is preliminary data.</text>
</comment>
<accession>A0ABV2SLC8</accession>
<keyword evidence="2" id="KW-1185">Reference proteome</keyword>
<dbReference type="Proteomes" id="UP001549366">
    <property type="component" value="Unassembled WGS sequence"/>
</dbReference>
<sequence>MVNAALININRSMNSKHTGYKLVIFECAYRKVILASVLKAIKFAKIIRYFANRLGFLIFRTGR</sequence>
<gene>
    <name evidence="1" type="ORF">V5J35_003769</name>
</gene>
<name>A0ABV2SLC8_9GAMM</name>
<proteinExistence type="predicted"/>
<protein>
    <submittedName>
        <fullName evidence="1">Uncharacterized protein</fullName>
    </submittedName>
</protein>
<reference evidence="1 2" key="1">
    <citation type="submission" date="2024-06" db="EMBL/GenBank/DDBJ databases">
        <title>Genomic Encyclopedia of Type Strains, Phase V (KMG-V): Genome sequencing to study the core and pangenomes of soil and plant-associated prokaryotes.</title>
        <authorList>
            <person name="Whitman W."/>
        </authorList>
    </citation>
    <scope>NUCLEOTIDE SEQUENCE [LARGE SCALE GENOMIC DNA]</scope>
    <source>
        <strain evidence="1 2">NE40</strain>
    </source>
</reference>